<sequence length="40" mass="4708">MARLLPLLYPKHQNPPITKASFEENNPMDNRQLFARRGRS</sequence>
<organism evidence="2 3">
    <name type="scientific">Porphyromonas catoniae F0037</name>
    <dbReference type="NCBI Taxonomy" id="1127696"/>
    <lineage>
        <taxon>Bacteria</taxon>
        <taxon>Pseudomonadati</taxon>
        <taxon>Bacteroidota</taxon>
        <taxon>Bacteroidia</taxon>
        <taxon>Bacteroidales</taxon>
        <taxon>Porphyromonadaceae</taxon>
        <taxon>Porphyromonas</taxon>
    </lineage>
</organism>
<gene>
    <name evidence="2" type="ORF">HMPREF9134_01904</name>
</gene>
<evidence type="ECO:0000313" key="2">
    <source>
        <dbReference type="EMBL" id="EKX99995.1"/>
    </source>
</evidence>
<protein>
    <submittedName>
        <fullName evidence="2">Uncharacterized protein</fullName>
    </submittedName>
</protein>
<name>L1N9I2_9PORP</name>
<proteinExistence type="predicted"/>
<comment type="caution">
    <text evidence="2">The sequence shown here is derived from an EMBL/GenBank/DDBJ whole genome shotgun (WGS) entry which is preliminary data.</text>
</comment>
<dbReference type="AlphaFoldDB" id="L1N9I2"/>
<feature type="region of interest" description="Disordered" evidence="1">
    <location>
        <begin position="1"/>
        <end position="40"/>
    </location>
</feature>
<evidence type="ECO:0000313" key="3">
    <source>
        <dbReference type="Proteomes" id="UP000010408"/>
    </source>
</evidence>
<dbReference type="PATRIC" id="fig|1127696.3.peg.1729"/>
<dbReference type="Proteomes" id="UP000010408">
    <property type="component" value="Unassembled WGS sequence"/>
</dbReference>
<dbReference type="HOGENOM" id="CLU_3294069_0_0_10"/>
<dbReference type="EMBL" id="AMEQ01000044">
    <property type="protein sequence ID" value="EKX99995.1"/>
    <property type="molecule type" value="Genomic_DNA"/>
</dbReference>
<dbReference type="STRING" id="1127696.HMPREF9134_01904"/>
<evidence type="ECO:0000256" key="1">
    <source>
        <dbReference type="SAM" id="MobiDB-lite"/>
    </source>
</evidence>
<accession>L1N9I2</accession>
<reference evidence="2 3" key="1">
    <citation type="submission" date="2012-05" db="EMBL/GenBank/DDBJ databases">
        <authorList>
            <person name="Weinstock G."/>
            <person name="Sodergren E."/>
            <person name="Lobos E.A."/>
            <person name="Fulton L."/>
            <person name="Fulton R."/>
            <person name="Courtney L."/>
            <person name="Fronick C."/>
            <person name="O'Laughlin M."/>
            <person name="Godfrey J."/>
            <person name="Wilson R.M."/>
            <person name="Miner T."/>
            <person name="Farmer C."/>
            <person name="Delehaunty K."/>
            <person name="Cordes M."/>
            <person name="Minx P."/>
            <person name="Tomlinson C."/>
            <person name="Chen J."/>
            <person name="Wollam A."/>
            <person name="Pepin K.H."/>
            <person name="Bhonagiri V."/>
            <person name="Zhang X."/>
            <person name="Suruliraj S."/>
            <person name="Warren W."/>
            <person name="Mitreva M."/>
            <person name="Mardis E.R."/>
            <person name="Wilson R.K."/>
        </authorList>
    </citation>
    <scope>NUCLEOTIDE SEQUENCE [LARGE SCALE GENOMIC DNA]</scope>
    <source>
        <strain evidence="2 3">F0037</strain>
    </source>
</reference>